<comment type="caution">
    <text evidence="3">The sequence shown here is derived from an EMBL/GenBank/DDBJ whole genome shotgun (WGS) entry which is preliminary data.</text>
</comment>
<dbReference type="InterPro" id="IPR012337">
    <property type="entry name" value="RNaseH-like_sf"/>
</dbReference>
<dbReference type="InterPro" id="IPR010997">
    <property type="entry name" value="HRDC-like_sf"/>
</dbReference>
<name>A0A3M0H3S6_9CORY</name>
<dbReference type="InterPro" id="IPR036397">
    <property type="entry name" value="RNaseH_sf"/>
</dbReference>
<dbReference type="SMART" id="SM00341">
    <property type="entry name" value="HRDC"/>
    <property type="match status" value="1"/>
</dbReference>
<dbReference type="InterPro" id="IPR044876">
    <property type="entry name" value="HRDC_dom_sf"/>
</dbReference>
<reference evidence="3 4" key="1">
    <citation type="submission" date="2018-10" db="EMBL/GenBank/DDBJ databases">
        <title>Corynebacterium macginleyi genome sequencing and assembly of the type strain and two clinical samples.</title>
        <authorList>
            <person name="Bernier A.-M."/>
            <person name="Bernard K."/>
        </authorList>
    </citation>
    <scope>NUCLEOTIDE SEQUENCE [LARGE SCALE GENOMIC DNA]</scope>
    <source>
        <strain evidence="3 4">NML 120205</strain>
    </source>
</reference>
<dbReference type="RefSeq" id="WP_121927244.1">
    <property type="nucleotide sequence ID" value="NZ_JBAHVG010000002.1"/>
</dbReference>
<dbReference type="GO" id="GO:0000166">
    <property type="term" value="F:nucleotide binding"/>
    <property type="evidence" value="ECO:0007669"/>
    <property type="project" value="InterPro"/>
</dbReference>
<dbReference type="InterPro" id="IPR051086">
    <property type="entry name" value="RNase_D-like"/>
</dbReference>
<protein>
    <submittedName>
        <fullName evidence="3">Ribonuclease D</fullName>
    </submittedName>
</protein>
<sequence length="406" mass="45239">MVECRKQPKEGIPKVLSTPAEFVAAAAQLQAGTGSFAIDTERASSYRYDDRAFLIQIRRHGTGTLLFAPEGYREELTQALAPVLNGQHWIIHAAPSDLPALGWLGLFPGTLFDTELAARFAGFHRTNLGAIIAELFDVQLEKDHGDDDWSVPQLTEEMRAYAALDVELLLELATTLRDILAEQEKLDWMEEESAAIVAMHANQTAPQPQSWRDIKGVLSLKNGNQRAAAQSLWNLRDDISRQTDTAPGRVLPNKVLVEIARRLPTTQSQLARIEGFPRRRKGAAQRWFEAVQQSQKIPPGRRPSALRKEKTVPSKSVWSRQYPHQWEKYQQIHAAVGNIAEELALPPELLLRPATLQATVWAAIGGSGTINHPDDVPTFLERQGARSWQVNLVAPVVVARLFPLPH</sequence>
<dbReference type="Gene3D" id="1.10.150.80">
    <property type="entry name" value="HRDC domain"/>
    <property type="match status" value="2"/>
</dbReference>
<feature type="domain" description="HRDC" evidence="2">
    <location>
        <begin position="222"/>
        <end position="301"/>
    </location>
</feature>
<dbReference type="AlphaFoldDB" id="A0A3M0H3S6"/>
<dbReference type="PROSITE" id="PS50967">
    <property type="entry name" value="HRDC"/>
    <property type="match status" value="1"/>
</dbReference>
<dbReference type="Proteomes" id="UP000270649">
    <property type="component" value="Unassembled WGS sequence"/>
</dbReference>
<organism evidence="3 4">
    <name type="scientific">Corynebacterium macginleyi</name>
    <dbReference type="NCBI Taxonomy" id="38290"/>
    <lineage>
        <taxon>Bacteria</taxon>
        <taxon>Bacillati</taxon>
        <taxon>Actinomycetota</taxon>
        <taxon>Actinomycetes</taxon>
        <taxon>Mycobacteriales</taxon>
        <taxon>Corynebacteriaceae</taxon>
        <taxon>Corynebacterium</taxon>
    </lineage>
</organism>
<dbReference type="SMART" id="SM00474">
    <property type="entry name" value="35EXOc"/>
    <property type="match status" value="1"/>
</dbReference>
<gene>
    <name evidence="3" type="ORF">D9543_00965</name>
</gene>
<dbReference type="EMBL" id="REGC01000001">
    <property type="protein sequence ID" value="RMB64386.1"/>
    <property type="molecule type" value="Genomic_DNA"/>
</dbReference>
<dbReference type="InterPro" id="IPR002562">
    <property type="entry name" value="3'-5'_exonuclease_dom"/>
</dbReference>
<dbReference type="GO" id="GO:0006139">
    <property type="term" value="P:nucleobase-containing compound metabolic process"/>
    <property type="evidence" value="ECO:0007669"/>
    <property type="project" value="InterPro"/>
</dbReference>
<evidence type="ECO:0000256" key="1">
    <source>
        <dbReference type="SAM" id="MobiDB-lite"/>
    </source>
</evidence>
<feature type="region of interest" description="Disordered" evidence="1">
    <location>
        <begin position="293"/>
        <end position="312"/>
    </location>
</feature>
<evidence type="ECO:0000259" key="2">
    <source>
        <dbReference type="PROSITE" id="PS50967"/>
    </source>
</evidence>
<dbReference type="SUPFAM" id="SSF47819">
    <property type="entry name" value="HRDC-like"/>
    <property type="match status" value="1"/>
</dbReference>
<dbReference type="SUPFAM" id="SSF53098">
    <property type="entry name" value="Ribonuclease H-like"/>
    <property type="match status" value="1"/>
</dbReference>
<proteinExistence type="predicted"/>
<dbReference type="GO" id="GO:0008408">
    <property type="term" value="F:3'-5' exonuclease activity"/>
    <property type="evidence" value="ECO:0007669"/>
    <property type="project" value="InterPro"/>
</dbReference>
<evidence type="ECO:0000313" key="3">
    <source>
        <dbReference type="EMBL" id="RMB64386.1"/>
    </source>
</evidence>
<dbReference type="PANTHER" id="PTHR47649">
    <property type="entry name" value="RIBONUCLEASE D"/>
    <property type="match status" value="1"/>
</dbReference>
<dbReference type="Pfam" id="PF18305">
    <property type="entry name" value="DNA_pol_A_exoN"/>
    <property type="match status" value="1"/>
</dbReference>
<dbReference type="InterPro" id="IPR002121">
    <property type="entry name" value="HRDC_dom"/>
</dbReference>
<dbReference type="Pfam" id="PF01612">
    <property type="entry name" value="DNA_pol_A_exo1"/>
    <property type="match status" value="1"/>
</dbReference>
<dbReference type="PANTHER" id="PTHR47649:SF1">
    <property type="entry name" value="RIBONUCLEASE D"/>
    <property type="match status" value="1"/>
</dbReference>
<dbReference type="Gene3D" id="3.30.420.10">
    <property type="entry name" value="Ribonuclease H-like superfamily/Ribonuclease H"/>
    <property type="match status" value="1"/>
</dbReference>
<dbReference type="InterPro" id="IPR041605">
    <property type="entry name" value="Exo_C"/>
</dbReference>
<evidence type="ECO:0000313" key="4">
    <source>
        <dbReference type="Proteomes" id="UP000270649"/>
    </source>
</evidence>
<dbReference type="GO" id="GO:0003676">
    <property type="term" value="F:nucleic acid binding"/>
    <property type="evidence" value="ECO:0007669"/>
    <property type="project" value="InterPro"/>
</dbReference>
<dbReference type="Pfam" id="PF00570">
    <property type="entry name" value="HRDC"/>
    <property type="match status" value="1"/>
</dbReference>
<accession>A0A3M0H3S6</accession>